<dbReference type="EMBL" id="CAMKVN010006898">
    <property type="protein sequence ID" value="CAI2190866.1"/>
    <property type="molecule type" value="Genomic_DNA"/>
</dbReference>
<keyword evidence="2" id="KW-1185">Reference proteome</keyword>
<dbReference type="AlphaFoldDB" id="A0A9W4T3A2"/>
<sequence>QDVENFITRNTCGRRMKNVITNMVSQQKQQIQKRQQQTVETQQSKVNEK</sequence>
<reference evidence="1" key="1">
    <citation type="submission" date="2022-08" db="EMBL/GenBank/DDBJ databases">
        <authorList>
            <person name="Kallberg Y."/>
            <person name="Tangrot J."/>
            <person name="Rosling A."/>
        </authorList>
    </citation>
    <scope>NUCLEOTIDE SEQUENCE</scope>
    <source>
        <strain evidence="1">Wild A</strain>
    </source>
</reference>
<evidence type="ECO:0000313" key="2">
    <source>
        <dbReference type="Proteomes" id="UP001153678"/>
    </source>
</evidence>
<proteinExistence type="predicted"/>
<evidence type="ECO:0000313" key="1">
    <source>
        <dbReference type="EMBL" id="CAI2190866.1"/>
    </source>
</evidence>
<dbReference type="Proteomes" id="UP001153678">
    <property type="component" value="Unassembled WGS sequence"/>
</dbReference>
<accession>A0A9W4T3A2</accession>
<organism evidence="1 2">
    <name type="scientific">Funneliformis geosporum</name>
    <dbReference type="NCBI Taxonomy" id="1117311"/>
    <lineage>
        <taxon>Eukaryota</taxon>
        <taxon>Fungi</taxon>
        <taxon>Fungi incertae sedis</taxon>
        <taxon>Mucoromycota</taxon>
        <taxon>Glomeromycotina</taxon>
        <taxon>Glomeromycetes</taxon>
        <taxon>Glomerales</taxon>
        <taxon>Glomeraceae</taxon>
        <taxon>Funneliformis</taxon>
    </lineage>
</organism>
<name>A0A9W4T3A2_9GLOM</name>
<protein>
    <submittedName>
        <fullName evidence="1">11877_t:CDS:1</fullName>
    </submittedName>
</protein>
<feature type="non-terminal residue" evidence="1">
    <location>
        <position position="1"/>
    </location>
</feature>
<comment type="caution">
    <text evidence="1">The sequence shown here is derived from an EMBL/GenBank/DDBJ whole genome shotgun (WGS) entry which is preliminary data.</text>
</comment>
<gene>
    <name evidence="1" type="ORF">FWILDA_LOCUS14789</name>
</gene>